<gene>
    <name evidence="1" type="ORF">ACAOBT_LOCUS14241</name>
</gene>
<name>A0A9P0PHK2_ACAOB</name>
<keyword evidence="2" id="KW-1185">Reference proteome</keyword>
<dbReference type="AlphaFoldDB" id="A0A9P0PHK2"/>
<evidence type="ECO:0008006" key="3">
    <source>
        <dbReference type="Google" id="ProtNLM"/>
    </source>
</evidence>
<sequence>MARHFPVLSEKISQSPLEPYDSNYHVEIVYNLKDNFKNRYFNEIAIVAQFVVSPFMEIDIQQVATSVTQKFSEDRNINQKRSGCFFNICSSSDCLFLKTLSQDEHGLIKLPTSKFSERNQNISSHGNCSKTLDMKQGVPQGSVTGPTLFIIFINDLALCNSQSIVLHEDNTTTLESGNTADDSSTVDNDVQVKV</sequence>
<dbReference type="EMBL" id="CAKOFQ010006901">
    <property type="protein sequence ID" value="CAH1980913.1"/>
    <property type="molecule type" value="Genomic_DNA"/>
</dbReference>
<evidence type="ECO:0000313" key="1">
    <source>
        <dbReference type="EMBL" id="CAH1980913.1"/>
    </source>
</evidence>
<comment type="caution">
    <text evidence="1">The sequence shown here is derived from an EMBL/GenBank/DDBJ whole genome shotgun (WGS) entry which is preliminary data.</text>
</comment>
<proteinExistence type="predicted"/>
<accession>A0A9P0PHK2</accession>
<organism evidence="1 2">
    <name type="scientific">Acanthoscelides obtectus</name>
    <name type="common">Bean weevil</name>
    <name type="synonym">Bruchus obtectus</name>
    <dbReference type="NCBI Taxonomy" id="200917"/>
    <lineage>
        <taxon>Eukaryota</taxon>
        <taxon>Metazoa</taxon>
        <taxon>Ecdysozoa</taxon>
        <taxon>Arthropoda</taxon>
        <taxon>Hexapoda</taxon>
        <taxon>Insecta</taxon>
        <taxon>Pterygota</taxon>
        <taxon>Neoptera</taxon>
        <taxon>Endopterygota</taxon>
        <taxon>Coleoptera</taxon>
        <taxon>Polyphaga</taxon>
        <taxon>Cucujiformia</taxon>
        <taxon>Chrysomeloidea</taxon>
        <taxon>Chrysomelidae</taxon>
        <taxon>Bruchinae</taxon>
        <taxon>Bruchini</taxon>
        <taxon>Acanthoscelides</taxon>
    </lineage>
</organism>
<dbReference type="OrthoDB" id="6743767at2759"/>
<reference evidence="1" key="1">
    <citation type="submission" date="2022-03" db="EMBL/GenBank/DDBJ databases">
        <authorList>
            <person name="Sayadi A."/>
        </authorList>
    </citation>
    <scope>NUCLEOTIDE SEQUENCE</scope>
</reference>
<evidence type="ECO:0000313" key="2">
    <source>
        <dbReference type="Proteomes" id="UP001152888"/>
    </source>
</evidence>
<protein>
    <recommendedName>
        <fullName evidence="3">Reverse transcriptase domain-containing protein</fullName>
    </recommendedName>
</protein>
<dbReference type="Proteomes" id="UP001152888">
    <property type="component" value="Unassembled WGS sequence"/>
</dbReference>